<evidence type="ECO:0000313" key="3">
    <source>
        <dbReference type="Proteomes" id="UP001595636"/>
    </source>
</evidence>
<accession>A0ABV7TW49</accession>
<organism evidence="2 3">
    <name type="scientific">Vogesella amnigena</name>
    <dbReference type="NCBI Taxonomy" id="1507449"/>
    <lineage>
        <taxon>Bacteria</taxon>
        <taxon>Pseudomonadati</taxon>
        <taxon>Pseudomonadota</taxon>
        <taxon>Betaproteobacteria</taxon>
        <taxon>Neisseriales</taxon>
        <taxon>Chromobacteriaceae</taxon>
        <taxon>Vogesella</taxon>
    </lineage>
</organism>
<sequence>MIYVQPLPDELDRGYLGRSMRWNGFQKEKEFVDYMASCFGVKGVSRRDAPLVMLLSRLAELPIPTFVKQHTTLPFRRGITSYLPGLEHGSEQGRSMLWSSGMRIARPGAYFCVHCVLSDLTSTGVTYWRRIWQLPGHFVCQQHREPLRYVTHEKAFQVSPAAFLFESLQVPNEWMMFLQVNPAIQRFIEIADYLMTRPHALDVRDVSCVLKAQADKHGLQTYAGPVKLPLLSDLVTSQFDPAWVQEVFHELTGKHRGDWFDPIDGVLCKKTSASSVIAYMLATAVLYPDTKSAIEALSSAKAVSVWLNRGKSSKIVLNVNRLRELYIEERGSHAGVAQQFPSTAAQIVTLRLNELGLPNLSQQMSRNQKLFDGMVAFLEGGSSLTEAAEKSGVTVSALEILLRRSSVGLLQALQAMPVMPAGGNDDWANCQADGIQLEKNSRQKSSVGKRSSYRAIRRGSLLLNASTASLTGAR</sequence>
<dbReference type="Proteomes" id="UP001595636">
    <property type="component" value="Unassembled WGS sequence"/>
</dbReference>
<name>A0ABV7TW49_9NEIS</name>
<dbReference type="InterPro" id="IPR009492">
    <property type="entry name" value="TniQ"/>
</dbReference>
<feature type="domain" description="TniQ" evidence="1">
    <location>
        <begin position="2"/>
        <end position="147"/>
    </location>
</feature>
<protein>
    <submittedName>
        <fullName evidence="2">TniQ family protein</fullName>
    </submittedName>
</protein>
<evidence type="ECO:0000259" key="1">
    <source>
        <dbReference type="Pfam" id="PF06527"/>
    </source>
</evidence>
<comment type="caution">
    <text evidence="2">The sequence shown here is derived from an EMBL/GenBank/DDBJ whole genome shotgun (WGS) entry which is preliminary data.</text>
</comment>
<dbReference type="Pfam" id="PF06527">
    <property type="entry name" value="TniQ"/>
    <property type="match status" value="1"/>
</dbReference>
<reference evidence="3" key="1">
    <citation type="journal article" date="2019" name="Int. J. Syst. Evol. Microbiol.">
        <title>The Global Catalogue of Microorganisms (GCM) 10K type strain sequencing project: providing services to taxonomists for standard genome sequencing and annotation.</title>
        <authorList>
            <consortium name="The Broad Institute Genomics Platform"/>
            <consortium name="The Broad Institute Genome Sequencing Center for Infectious Disease"/>
            <person name="Wu L."/>
            <person name="Ma J."/>
        </authorList>
    </citation>
    <scope>NUCLEOTIDE SEQUENCE [LARGE SCALE GENOMIC DNA]</scope>
    <source>
        <strain evidence="3">KCTC 42195</strain>
    </source>
</reference>
<keyword evidence="3" id="KW-1185">Reference proteome</keyword>
<dbReference type="EMBL" id="JBHRYH010000025">
    <property type="protein sequence ID" value="MFC3626901.1"/>
    <property type="molecule type" value="Genomic_DNA"/>
</dbReference>
<gene>
    <name evidence="2" type="ORF">ACFOKJ_12300</name>
</gene>
<evidence type="ECO:0000313" key="2">
    <source>
        <dbReference type="EMBL" id="MFC3626901.1"/>
    </source>
</evidence>
<proteinExistence type="predicted"/>